<evidence type="ECO:0000259" key="4">
    <source>
        <dbReference type="PROSITE" id="PS51007"/>
    </source>
</evidence>
<proteinExistence type="predicted"/>
<dbReference type="GO" id="GO:0009055">
    <property type="term" value="F:electron transfer activity"/>
    <property type="evidence" value="ECO:0007669"/>
    <property type="project" value="InterPro"/>
</dbReference>
<evidence type="ECO:0000256" key="3">
    <source>
        <dbReference type="ARBA" id="ARBA00023004"/>
    </source>
</evidence>
<dbReference type="Pfam" id="PF09086">
    <property type="entry name" value="DUF1924"/>
    <property type="match status" value="1"/>
</dbReference>
<dbReference type="Gene3D" id="1.10.760.10">
    <property type="entry name" value="Cytochrome c-like domain"/>
    <property type="match status" value="1"/>
</dbReference>
<dbReference type="GO" id="GO:0016491">
    <property type="term" value="F:oxidoreductase activity"/>
    <property type="evidence" value="ECO:0007669"/>
    <property type="project" value="UniProtKB-KW"/>
</dbReference>
<keyword evidence="2" id="KW-0479">Metal-binding</keyword>
<dbReference type="InterPro" id="IPR036909">
    <property type="entry name" value="Cyt_c-like_dom_sf"/>
</dbReference>
<feature type="domain" description="Cytochrome c" evidence="4">
    <location>
        <begin position="43"/>
        <end position="137"/>
    </location>
</feature>
<dbReference type="AlphaFoldDB" id="A0A3B0ZX84"/>
<dbReference type="EMBL" id="UOFV01000004">
    <property type="protein sequence ID" value="VAW93850.1"/>
    <property type="molecule type" value="Genomic_DNA"/>
</dbReference>
<dbReference type="EC" id="1.10.2.2" evidence="5"/>
<sequence>MKTSDDALRKGLFILLLAVPLASQASVVDEQLVSYQANGAGSFSAQKGEQLWQQKVVSEKDGRTRSCTTCHGKDLRSTGKHAKTGKTIEPLSPAVNAESLSSAKKIRKWFKRNCKWTWGRECTPQEKGDLLSFIRNQ</sequence>
<reference evidence="5" key="1">
    <citation type="submission" date="2018-06" db="EMBL/GenBank/DDBJ databases">
        <authorList>
            <person name="Zhirakovskaya E."/>
        </authorList>
    </citation>
    <scope>NUCLEOTIDE SEQUENCE</scope>
</reference>
<dbReference type="InterPro" id="IPR015170">
    <property type="entry name" value="DUF1924_SHP"/>
</dbReference>
<dbReference type="GO" id="GO:0020037">
    <property type="term" value="F:heme binding"/>
    <property type="evidence" value="ECO:0007669"/>
    <property type="project" value="InterPro"/>
</dbReference>
<keyword evidence="3" id="KW-0408">Iron</keyword>
<evidence type="ECO:0000256" key="1">
    <source>
        <dbReference type="ARBA" id="ARBA00022617"/>
    </source>
</evidence>
<keyword evidence="1" id="KW-0349">Heme</keyword>
<name>A0A3B0ZX84_9ZZZZ</name>
<evidence type="ECO:0000256" key="2">
    <source>
        <dbReference type="ARBA" id="ARBA00022723"/>
    </source>
</evidence>
<gene>
    <name evidence="5" type="ORF">MNBD_GAMMA19-1852</name>
</gene>
<dbReference type="PROSITE" id="PS51007">
    <property type="entry name" value="CYTC"/>
    <property type="match status" value="1"/>
</dbReference>
<dbReference type="SUPFAM" id="SSF46626">
    <property type="entry name" value="Cytochrome c"/>
    <property type="match status" value="1"/>
</dbReference>
<dbReference type="GO" id="GO:0046872">
    <property type="term" value="F:metal ion binding"/>
    <property type="evidence" value="ECO:0007669"/>
    <property type="project" value="UniProtKB-KW"/>
</dbReference>
<protein>
    <submittedName>
        <fullName evidence="5">Ubiquinol-cytochrome C reductase, cytochrome B subunit</fullName>
        <ecNumber evidence="5">1.10.2.2</ecNumber>
    </submittedName>
</protein>
<evidence type="ECO:0000313" key="5">
    <source>
        <dbReference type="EMBL" id="VAW93850.1"/>
    </source>
</evidence>
<dbReference type="InterPro" id="IPR009056">
    <property type="entry name" value="Cyt_c-like_dom"/>
</dbReference>
<organism evidence="5">
    <name type="scientific">hydrothermal vent metagenome</name>
    <dbReference type="NCBI Taxonomy" id="652676"/>
    <lineage>
        <taxon>unclassified sequences</taxon>
        <taxon>metagenomes</taxon>
        <taxon>ecological metagenomes</taxon>
    </lineage>
</organism>
<keyword evidence="5" id="KW-0560">Oxidoreductase</keyword>
<accession>A0A3B0ZX84</accession>